<dbReference type="OrthoDB" id="8057740at2759"/>
<sequence>MVEWVDEELTVEEVALLTVLLTENCDVFTLLLLCLGQANHAPHEIDLQGHQPVKCHLCQVLLKEMVVQSTEISKMLEAGVVRLLKGPWVLLVVLVTKKDGLTRFCIDYWALNCMTKKDSYLLPQVDVILDMLLKLIPVQEEDIKKTAFTMQHGMYKFMVMPFGLTNMLASFQWDMDVVLSGLNWVLTLVYINDIIVFSRTFEDQMHLQEVFQQLQAATMYMKPSKCNFCQHELLFLGHIMHKDSIMANPEKLHAIQGVQSAEEAAYVTPVLVFPNFEQPFYLHTEFFIVTDHVALKWLMNAQELRGQLAWWSMKLQPYKFKVTPTATK</sequence>
<dbReference type="Gene3D" id="3.30.70.270">
    <property type="match status" value="1"/>
</dbReference>
<dbReference type="InterPro" id="IPR053134">
    <property type="entry name" value="RNA-dir_DNA_polymerase"/>
</dbReference>
<dbReference type="InterPro" id="IPR043502">
    <property type="entry name" value="DNA/RNA_pol_sf"/>
</dbReference>
<feature type="domain" description="Reverse transcriptase" evidence="1">
    <location>
        <begin position="136"/>
        <end position="239"/>
    </location>
</feature>
<proteinExistence type="predicted"/>
<keyword evidence="3" id="KW-1185">Reference proteome</keyword>
<dbReference type="STRING" id="1257118.L8H7I5"/>
<dbReference type="GeneID" id="14922072"/>
<evidence type="ECO:0000259" key="1">
    <source>
        <dbReference type="Pfam" id="PF00078"/>
    </source>
</evidence>
<dbReference type="EMBL" id="KB007908">
    <property type="protein sequence ID" value="ELR21192.1"/>
    <property type="molecule type" value="Genomic_DNA"/>
</dbReference>
<dbReference type="OMA" id="FEMNIAL"/>
<dbReference type="Gene3D" id="3.10.10.10">
    <property type="entry name" value="HIV Type 1 Reverse Transcriptase, subunit A, domain 1"/>
    <property type="match status" value="1"/>
</dbReference>
<reference evidence="2 3" key="1">
    <citation type="journal article" date="2013" name="Genome Biol.">
        <title>Genome of Acanthamoeba castellanii highlights extensive lateral gene transfer and early evolution of tyrosine kinase signaling.</title>
        <authorList>
            <person name="Clarke M."/>
            <person name="Lohan A.J."/>
            <person name="Liu B."/>
            <person name="Lagkouvardos I."/>
            <person name="Roy S."/>
            <person name="Zafar N."/>
            <person name="Bertelli C."/>
            <person name="Schilde C."/>
            <person name="Kianianmomeni A."/>
            <person name="Burglin T.R."/>
            <person name="Frech C."/>
            <person name="Turcotte B."/>
            <person name="Kopec K.O."/>
            <person name="Synnott J.M."/>
            <person name="Choo C."/>
            <person name="Paponov I."/>
            <person name="Finkler A."/>
            <person name="Soon Heng Tan C."/>
            <person name="Hutchins A.P."/>
            <person name="Weinmeier T."/>
            <person name="Rattei T."/>
            <person name="Chu J.S."/>
            <person name="Gimenez G."/>
            <person name="Irimia M."/>
            <person name="Rigden D.J."/>
            <person name="Fitzpatrick D.A."/>
            <person name="Lorenzo-Morales J."/>
            <person name="Bateman A."/>
            <person name="Chiu C.H."/>
            <person name="Tang P."/>
            <person name="Hegemann P."/>
            <person name="Fromm H."/>
            <person name="Raoult D."/>
            <person name="Greub G."/>
            <person name="Miranda-Saavedra D."/>
            <person name="Chen N."/>
            <person name="Nash P."/>
            <person name="Ginger M.L."/>
            <person name="Horn M."/>
            <person name="Schaap P."/>
            <person name="Caler L."/>
            <person name="Loftus B."/>
        </authorList>
    </citation>
    <scope>NUCLEOTIDE SEQUENCE [LARGE SCALE GENOMIC DNA]</scope>
    <source>
        <strain evidence="2 3">Neff</strain>
    </source>
</reference>
<dbReference type="CDD" id="cd01647">
    <property type="entry name" value="RT_LTR"/>
    <property type="match status" value="1"/>
</dbReference>
<dbReference type="AlphaFoldDB" id="L8H7I5"/>
<dbReference type="RefSeq" id="XP_004344935.1">
    <property type="nucleotide sequence ID" value="XM_004344885.1"/>
</dbReference>
<dbReference type="PANTHER" id="PTHR24559:SF444">
    <property type="entry name" value="REVERSE TRANSCRIPTASE DOMAIN-CONTAINING PROTEIN"/>
    <property type="match status" value="1"/>
</dbReference>
<name>L8H7I5_ACACF</name>
<dbReference type="VEuPathDB" id="AmoebaDB:ACA1_285510"/>
<evidence type="ECO:0000313" key="2">
    <source>
        <dbReference type="EMBL" id="ELR21192.1"/>
    </source>
</evidence>
<organism evidence="2 3">
    <name type="scientific">Acanthamoeba castellanii (strain ATCC 30010 / Neff)</name>
    <dbReference type="NCBI Taxonomy" id="1257118"/>
    <lineage>
        <taxon>Eukaryota</taxon>
        <taxon>Amoebozoa</taxon>
        <taxon>Discosea</taxon>
        <taxon>Longamoebia</taxon>
        <taxon>Centramoebida</taxon>
        <taxon>Acanthamoebidae</taxon>
        <taxon>Acanthamoeba</taxon>
    </lineage>
</organism>
<gene>
    <name evidence="2" type="ORF">ACA1_285510</name>
</gene>
<dbReference type="PANTHER" id="PTHR24559">
    <property type="entry name" value="TRANSPOSON TY3-I GAG-POL POLYPROTEIN"/>
    <property type="match status" value="1"/>
</dbReference>
<dbReference type="InterPro" id="IPR000477">
    <property type="entry name" value="RT_dom"/>
</dbReference>
<dbReference type="InterPro" id="IPR043128">
    <property type="entry name" value="Rev_trsase/Diguanyl_cyclase"/>
</dbReference>
<dbReference type="Proteomes" id="UP000011083">
    <property type="component" value="Unassembled WGS sequence"/>
</dbReference>
<dbReference type="KEGG" id="acan:ACA1_285510"/>
<evidence type="ECO:0000313" key="3">
    <source>
        <dbReference type="Proteomes" id="UP000011083"/>
    </source>
</evidence>
<dbReference type="Pfam" id="PF00078">
    <property type="entry name" value="RVT_1"/>
    <property type="match status" value="1"/>
</dbReference>
<dbReference type="SUPFAM" id="SSF56672">
    <property type="entry name" value="DNA/RNA polymerases"/>
    <property type="match status" value="1"/>
</dbReference>
<protein>
    <submittedName>
        <fullName evidence="2">Pol polyprotein</fullName>
    </submittedName>
</protein>
<accession>L8H7I5</accession>